<organism evidence="1 2">
    <name type="scientific">Virgibacillus litoralis</name>
    <dbReference type="NCBI Taxonomy" id="578221"/>
    <lineage>
        <taxon>Bacteria</taxon>
        <taxon>Bacillati</taxon>
        <taxon>Bacillota</taxon>
        <taxon>Bacilli</taxon>
        <taxon>Bacillales</taxon>
        <taxon>Bacillaceae</taxon>
        <taxon>Virgibacillus</taxon>
    </lineage>
</organism>
<evidence type="ECO:0000313" key="2">
    <source>
        <dbReference type="Proteomes" id="UP001519328"/>
    </source>
</evidence>
<name>A0ABS4HEY2_9BACI</name>
<protein>
    <submittedName>
        <fullName evidence="1">Uncharacterized protein</fullName>
    </submittedName>
</protein>
<accession>A0ABS4HEY2</accession>
<proteinExistence type="predicted"/>
<keyword evidence="2" id="KW-1185">Reference proteome</keyword>
<dbReference type="EMBL" id="JAGGKK010000012">
    <property type="protein sequence ID" value="MBP1949428.1"/>
    <property type="molecule type" value="Genomic_DNA"/>
</dbReference>
<gene>
    <name evidence="1" type="ORF">J2Z82_002365</name>
</gene>
<dbReference type="RefSeq" id="WP_209480928.1">
    <property type="nucleotide sequence ID" value="NZ_JAGGKK010000012.1"/>
</dbReference>
<comment type="caution">
    <text evidence="1">The sequence shown here is derived from an EMBL/GenBank/DDBJ whole genome shotgun (WGS) entry which is preliminary data.</text>
</comment>
<sequence>MKINPLTYSVDMFKEIILQRETMSAPLRQAMGLDLKIFDHIITSTEEVVVVRGYWCYFCCVCHHEFLKAES</sequence>
<evidence type="ECO:0000313" key="1">
    <source>
        <dbReference type="EMBL" id="MBP1949428.1"/>
    </source>
</evidence>
<dbReference type="Proteomes" id="UP001519328">
    <property type="component" value="Unassembled WGS sequence"/>
</dbReference>
<reference evidence="1 2" key="1">
    <citation type="submission" date="2021-03" db="EMBL/GenBank/DDBJ databases">
        <title>Genomic Encyclopedia of Type Strains, Phase IV (KMG-IV): sequencing the most valuable type-strain genomes for metagenomic binning, comparative biology and taxonomic classification.</title>
        <authorList>
            <person name="Goeker M."/>
        </authorList>
    </citation>
    <scope>NUCLEOTIDE SEQUENCE [LARGE SCALE GENOMIC DNA]</scope>
    <source>
        <strain evidence="1 2">DSM 21085</strain>
    </source>
</reference>